<sequence>MLKARKANRVVKIPDEKKKTYIALGYTITDMDGNVLHEHVEPSEKLAEAEKEIEDLKAKLEEASEYAEKADKKIEDLEKKNAEAEKEIEDLKAQLTSAGAEQATTPDPEPAPASKKSTKASSKAEK</sequence>
<dbReference type="SUPFAM" id="SSF57997">
    <property type="entry name" value="Tropomyosin"/>
    <property type="match status" value="1"/>
</dbReference>
<evidence type="ECO:0000313" key="2">
    <source>
        <dbReference type="EMBL" id="DAG03549.1"/>
    </source>
</evidence>
<name>A0A8S5VA01_9CAUD</name>
<evidence type="ECO:0000256" key="1">
    <source>
        <dbReference type="SAM" id="MobiDB-lite"/>
    </source>
</evidence>
<feature type="region of interest" description="Disordered" evidence="1">
    <location>
        <begin position="92"/>
        <end position="126"/>
    </location>
</feature>
<organism evidence="2">
    <name type="scientific">Siphoviridae sp. ctVOP12</name>
    <dbReference type="NCBI Taxonomy" id="2825531"/>
    <lineage>
        <taxon>Viruses</taxon>
        <taxon>Duplodnaviria</taxon>
        <taxon>Heunggongvirae</taxon>
        <taxon>Uroviricota</taxon>
        <taxon>Caudoviricetes</taxon>
    </lineage>
</organism>
<proteinExistence type="predicted"/>
<feature type="compositionally biased region" description="Low complexity" evidence="1">
    <location>
        <begin position="112"/>
        <end position="126"/>
    </location>
</feature>
<accession>A0A8S5VA01</accession>
<feature type="compositionally biased region" description="Polar residues" evidence="1">
    <location>
        <begin position="94"/>
        <end position="105"/>
    </location>
</feature>
<dbReference type="EMBL" id="BK016231">
    <property type="protein sequence ID" value="DAG03549.1"/>
    <property type="molecule type" value="Genomic_DNA"/>
</dbReference>
<reference evidence="2" key="1">
    <citation type="journal article" date="2021" name="Proc. Natl. Acad. Sci. U.S.A.">
        <title>A Catalog of Tens of Thousands of Viruses from Human Metagenomes Reveals Hidden Associations with Chronic Diseases.</title>
        <authorList>
            <person name="Tisza M.J."/>
            <person name="Buck C.B."/>
        </authorList>
    </citation>
    <scope>NUCLEOTIDE SEQUENCE</scope>
    <source>
        <strain evidence="2">CtVOP12</strain>
    </source>
</reference>
<dbReference type="Gene3D" id="1.20.5.340">
    <property type="match status" value="1"/>
</dbReference>
<protein>
    <submittedName>
        <fullName evidence="2">Aminoacyl tRNA synthase complex protein</fullName>
    </submittedName>
</protein>